<dbReference type="EMBL" id="FPCH01000003">
    <property type="protein sequence ID" value="SFV38144.1"/>
    <property type="molecule type" value="Genomic_DNA"/>
</dbReference>
<evidence type="ECO:0000256" key="2">
    <source>
        <dbReference type="ARBA" id="ARBA00022448"/>
    </source>
</evidence>
<evidence type="ECO:0000256" key="3">
    <source>
        <dbReference type="ARBA" id="ARBA00022741"/>
    </source>
</evidence>
<dbReference type="PROSITE" id="PS50893">
    <property type="entry name" value="ABC_TRANSPORTER_2"/>
    <property type="match status" value="1"/>
</dbReference>
<dbReference type="Proteomes" id="UP000199423">
    <property type="component" value="Unassembled WGS sequence"/>
</dbReference>
<evidence type="ECO:0000313" key="6">
    <source>
        <dbReference type="EMBL" id="SFV38144.1"/>
    </source>
</evidence>
<dbReference type="RefSeq" id="WP_092868996.1">
    <property type="nucleotide sequence ID" value="NZ_FPCH01000003.1"/>
</dbReference>
<dbReference type="Gene3D" id="3.40.50.300">
    <property type="entry name" value="P-loop containing nucleotide triphosphate hydrolases"/>
    <property type="match status" value="1"/>
</dbReference>
<reference evidence="7" key="1">
    <citation type="submission" date="2016-10" db="EMBL/GenBank/DDBJ databases">
        <authorList>
            <person name="Varghese N."/>
            <person name="Submissions S."/>
        </authorList>
    </citation>
    <scope>NUCLEOTIDE SEQUENCE [LARGE SCALE GENOMIC DNA]</scope>
    <source>
        <strain evidence="7">DSM 1565</strain>
    </source>
</reference>
<dbReference type="InterPro" id="IPR050166">
    <property type="entry name" value="ABC_transporter_ATP-bind"/>
</dbReference>
<dbReference type="PANTHER" id="PTHR42788">
    <property type="entry name" value="TAURINE IMPORT ATP-BINDING PROTEIN-RELATED"/>
    <property type="match status" value="1"/>
</dbReference>
<keyword evidence="7" id="KW-1185">Reference proteome</keyword>
<dbReference type="STRING" id="51670.SAMN04488557_3547"/>
<accession>A0A1I7NU13</accession>
<dbReference type="InterPro" id="IPR017871">
    <property type="entry name" value="ABC_transporter-like_CS"/>
</dbReference>
<dbReference type="AlphaFoldDB" id="A0A1I7NU13"/>
<dbReference type="InterPro" id="IPR003439">
    <property type="entry name" value="ABC_transporter-like_ATP-bd"/>
</dbReference>
<dbReference type="GO" id="GO:0016887">
    <property type="term" value="F:ATP hydrolysis activity"/>
    <property type="evidence" value="ECO:0007669"/>
    <property type="project" value="InterPro"/>
</dbReference>
<keyword evidence="3" id="KW-0547">Nucleotide-binding</keyword>
<dbReference type="PANTHER" id="PTHR42788:SF19">
    <property type="entry name" value="ALIPHATIC SULFONATES IMPORT ATP-BINDING PROTEIN SSUB 2"/>
    <property type="match status" value="1"/>
</dbReference>
<evidence type="ECO:0000313" key="7">
    <source>
        <dbReference type="Proteomes" id="UP000199423"/>
    </source>
</evidence>
<evidence type="ECO:0000256" key="4">
    <source>
        <dbReference type="ARBA" id="ARBA00022840"/>
    </source>
</evidence>
<dbReference type="InterPro" id="IPR003593">
    <property type="entry name" value="AAA+_ATPase"/>
</dbReference>
<dbReference type="PROSITE" id="PS00211">
    <property type="entry name" value="ABC_TRANSPORTER_1"/>
    <property type="match status" value="1"/>
</dbReference>
<dbReference type="GO" id="GO:0005524">
    <property type="term" value="F:ATP binding"/>
    <property type="evidence" value="ECO:0007669"/>
    <property type="project" value="UniProtKB-KW"/>
</dbReference>
<evidence type="ECO:0000256" key="1">
    <source>
        <dbReference type="ARBA" id="ARBA00005417"/>
    </source>
</evidence>
<name>A0A1I7NU13_9HYPH</name>
<gene>
    <name evidence="6" type="ORF">SAMN04488557_3547</name>
</gene>
<dbReference type="OrthoDB" id="9807242at2"/>
<dbReference type="InterPro" id="IPR027417">
    <property type="entry name" value="P-loop_NTPase"/>
</dbReference>
<protein>
    <submittedName>
        <fullName evidence="6">Sulfonate transport system ATP-binding protein</fullName>
    </submittedName>
</protein>
<dbReference type="SUPFAM" id="SSF52540">
    <property type="entry name" value="P-loop containing nucleoside triphosphate hydrolases"/>
    <property type="match status" value="1"/>
</dbReference>
<dbReference type="CDD" id="cd03293">
    <property type="entry name" value="ABC_NrtD_SsuB_transporters"/>
    <property type="match status" value="1"/>
</dbReference>
<feature type="domain" description="ABC transporter" evidence="5">
    <location>
        <begin position="2"/>
        <end position="228"/>
    </location>
</feature>
<evidence type="ECO:0000259" key="5">
    <source>
        <dbReference type="PROSITE" id="PS50893"/>
    </source>
</evidence>
<dbReference type="Pfam" id="PF00005">
    <property type="entry name" value="ABC_tran"/>
    <property type="match status" value="1"/>
</dbReference>
<proteinExistence type="inferred from homology"/>
<keyword evidence="2" id="KW-0813">Transport</keyword>
<comment type="similarity">
    <text evidence="1">Belongs to the ABC transporter superfamily.</text>
</comment>
<dbReference type="SMART" id="SM00382">
    <property type="entry name" value="AAA"/>
    <property type="match status" value="1"/>
</dbReference>
<sequence>MLEAHQIRKTYPNGTVALHDVSLNVTAGEIVVIVGGSGCGKSTLLRVLSGLERPSAGWVSVDGARIEEPHPAVGMIFQEPRLMPWLTVRQNVGFGLSHLPKAERLARVDEVLARVGLADYGRRWPRELSGGQSQRVSIARALVTQPSVLLLDEPFSALDAFTRIELQDHLLELWAGSRQTLVLVTHDIEEAVALATRLVVLKPAPGRIATTFDVQLGQPRSRLSIAFGDEKRRLLAALDHSLSEFRAQVSG</sequence>
<keyword evidence="4 6" id="KW-0067">ATP-binding</keyword>
<organism evidence="6 7">
    <name type="scientific">Hyphomicrobium facile</name>
    <dbReference type="NCBI Taxonomy" id="51670"/>
    <lineage>
        <taxon>Bacteria</taxon>
        <taxon>Pseudomonadati</taxon>
        <taxon>Pseudomonadota</taxon>
        <taxon>Alphaproteobacteria</taxon>
        <taxon>Hyphomicrobiales</taxon>
        <taxon>Hyphomicrobiaceae</taxon>
        <taxon>Hyphomicrobium</taxon>
    </lineage>
</organism>